<organism evidence="2 3">
    <name type="scientific">Portunus trituberculatus</name>
    <name type="common">Swimming crab</name>
    <name type="synonym">Neptunus trituberculatus</name>
    <dbReference type="NCBI Taxonomy" id="210409"/>
    <lineage>
        <taxon>Eukaryota</taxon>
        <taxon>Metazoa</taxon>
        <taxon>Ecdysozoa</taxon>
        <taxon>Arthropoda</taxon>
        <taxon>Crustacea</taxon>
        <taxon>Multicrustacea</taxon>
        <taxon>Malacostraca</taxon>
        <taxon>Eumalacostraca</taxon>
        <taxon>Eucarida</taxon>
        <taxon>Decapoda</taxon>
        <taxon>Pleocyemata</taxon>
        <taxon>Brachyura</taxon>
        <taxon>Eubrachyura</taxon>
        <taxon>Portunoidea</taxon>
        <taxon>Portunidae</taxon>
        <taxon>Portuninae</taxon>
        <taxon>Portunus</taxon>
    </lineage>
</organism>
<sequence>MHLLHTQPSLKIQREMSPGRTPLLMTTPNVLTPSSTFQH</sequence>
<keyword evidence="3" id="KW-1185">Reference proteome</keyword>
<evidence type="ECO:0000256" key="1">
    <source>
        <dbReference type="SAM" id="MobiDB-lite"/>
    </source>
</evidence>
<feature type="compositionally biased region" description="Polar residues" evidence="1">
    <location>
        <begin position="24"/>
        <end position="39"/>
    </location>
</feature>
<evidence type="ECO:0000313" key="3">
    <source>
        <dbReference type="Proteomes" id="UP000324222"/>
    </source>
</evidence>
<feature type="compositionally biased region" description="Polar residues" evidence="1">
    <location>
        <begin position="1"/>
        <end position="10"/>
    </location>
</feature>
<accession>A0A5B7FC03</accession>
<proteinExistence type="predicted"/>
<dbReference type="Proteomes" id="UP000324222">
    <property type="component" value="Unassembled WGS sequence"/>
</dbReference>
<dbReference type="EMBL" id="VSRR010005660">
    <property type="protein sequence ID" value="MPC43035.1"/>
    <property type="molecule type" value="Genomic_DNA"/>
</dbReference>
<protein>
    <submittedName>
        <fullName evidence="2">Uncharacterized protein</fullName>
    </submittedName>
</protein>
<feature type="region of interest" description="Disordered" evidence="1">
    <location>
        <begin position="1"/>
        <end position="39"/>
    </location>
</feature>
<comment type="caution">
    <text evidence="2">The sequence shown here is derived from an EMBL/GenBank/DDBJ whole genome shotgun (WGS) entry which is preliminary data.</text>
</comment>
<name>A0A5B7FC03_PORTR</name>
<evidence type="ECO:0000313" key="2">
    <source>
        <dbReference type="EMBL" id="MPC43035.1"/>
    </source>
</evidence>
<gene>
    <name evidence="2" type="ORF">E2C01_036670</name>
</gene>
<dbReference type="AlphaFoldDB" id="A0A5B7FC03"/>
<reference evidence="2 3" key="1">
    <citation type="submission" date="2019-05" db="EMBL/GenBank/DDBJ databases">
        <title>Another draft genome of Portunus trituberculatus and its Hox gene families provides insights of decapod evolution.</title>
        <authorList>
            <person name="Jeong J.-H."/>
            <person name="Song I."/>
            <person name="Kim S."/>
            <person name="Choi T."/>
            <person name="Kim D."/>
            <person name="Ryu S."/>
            <person name="Kim W."/>
        </authorList>
    </citation>
    <scope>NUCLEOTIDE SEQUENCE [LARGE SCALE GENOMIC DNA]</scope>
    <source>
        <tissue evidence="2">Muscle</tissue>
    </source>
</reference>